<evidence type="ECO:0000313" key="9">
    <source>
        <dbReference type="Proteomes" id="UP000245624"/>
    </source>
</evidence>
<gene>
    <name evidence="6 8" type="primary">sigI</name>
    <name evidence="8" type="ORF">DLJ74_18235</name>
</gene>
<evidence type="ECO:0000256" key="4">
    <source>
        <dbReference type="ARBA" id="ARBA00023125"/>
    </source>
</evidence>
<organism evidence="8 9">
    <name type="scientific">Gracilibacillus dipsosauri</name>
    <dbReference type="NCBI Taxonomy" id="178340"/>
    <lineage>
        <taxon>Bacteria</taxon>
        <taxon>Bacillati</taxon>
        <taxon>Bacillota</taxon>
        <taxon>Bacilli</taxon>
        <taxon>Bacillales</taxon>
        <taxon>Bacillaceae</taxon>
        <taxon>Gracilibacillus</taxon>
    </lineage>
</organism>
<dbReference type="HAMAP" id="MF_02064">
    <property type="entry name" value="Sigma70_SigI"/>
    <property type="match status" value="1"/>
</dbReference>
<dbReference type="AlphaFoldDB" id="A0A317KTF8"/>
<dbReference type="InterPro" id="IPR014244">
    <property type="entry name" value="RNA_pol_sigma-I"/>
</dbReference>
<dbReference type="NCBIfam" id="TIGR02895">
    <property type="entry name" value="spore_sigI"/>
    <property type="match status" value="1"/>
</dbReference>
<keyword evidence="2 6" id="KW-0805">Transcription regulation</keyword>
<dbReference type="InterPro" id="IPR013325">
    <property type="entry name" value="RNA_pol_sigma_r2"/>
</dbReference>
<dbReference type="Proteomes" id="UP000245624">
    <property type="component" value="Unassembled WGS sequence"/>
</dbReference>
<dbReference type="RefSeq" id="WP_109985542.1">
    <property type="nucleotide sequence ID" value="NZ_QGTD01000020.1"/>
</dbReference>
<dbReference type="PANTHER" id="PTHR30385">
    <property type="entry name" value="SIGMA FACTOR F FLAGELLAR"/>
    <property type="match status" value="1"/>
</dbReference>
<keyword evidence="4 6" id="KW-0238">DNA-binding</keyword>
<dbReference type="Pfam" id="PF04542">
    <property type="entry name" value="Sigma70_r2"/>
    <property type="match status" value="1"/>
</dbReference>
<evidence type="ECO:0000256" key="3">
    <source>
        <dbReference type="ARBA" id="ARBA00023082"/>
    </source>
</evidence>
<comment type="caution">
    <text evidence="8">The sequence shown here is derived from an EMBL/GenBank/DDBJ whole genome shotgun (WGS) entry which is preliminary data.</text>
</comment>
<dbReference type="Gene3D" id="1.10.1740.10">
    <property type="match status" value="1"/>
</dbReference>
<dbReference type="GO" id="GO:0003677">
    <property type="term" value="F:DNA binding"/>
    <property type="evidence" value="ECO:0007669"/>
    <property type="project" value="UniProtKB-UniRule"/>
</dbReference>
<evidence type="ECO:0000256" key="2">
    <source>
        <dbReference type="ARBA" id="ARBA00023015"/>
    </source>
</evidence>
<keyword evidence="5 6" id="KW-0804">Transcription</keyword>
<feature type="short sequence motif" description="Polymerase core binding" evidence="6">
    <location>
        <begin position="56"/>
        <end position="69"/>
    </location>
</feature>
<evidence type="ECO:0000313" key="8">
    <source>
        <dbReference type="EMBL" id="PWU66811.1"/>
    </source>
</evidence>
<comment type="subcellular location">
    <subcellularLocation>
        <location evidence="6">Cytoplasm</location>
    </subcellularLocation>
</comment>
<dbReference type="GO" id="GO:0016987">
    <property type="term" value="F:sigma factor activity"/>
    <property type="evidence" value="ECO:0007669"/>
    <property type="project" value="UniProtKB-UniRule"/>
</dbReference>
<dbReference type="GO" id="GO:0006352">
    <property type="term" value="P:DNA-templated transcription initiation"/>
    <property type="evidence" value="ECO:0007669"/>
    <property type="project" value="UniProtKB-UniRule"/>
</dbReference>
<proteinExistence type="inferred from homology"/>
<evidence type="ECO:0000256" key="1">
    <source>
        <dbReference type="ARBA" id="ARBA00022490"/>
    </source>
</evidence>
<dbReference type="EMBL" id="QGTD01000020">
    <property type="protein sequence ID" value="PWU66811.1"/>
    <property type="molecule type" value="Genomic_DNA"/>
</dbReference>
<keyword evidence="9" id="KW-1185">Reference proteome</keyword>
<reference evidence="8 9" key="1">
    <citation type="submission" date="2018-05" db="EMBL/GenBank/DDBJ databases">
        <title>Genomic analysis of Gracilibacillus dipsosauri DD1 reveals novel features of a salt-tolerant amylase.</title>
        <authorList>
            <person name="Deutch C.E."/>
            <person name="Yang S."/>
        </authorList>
    </citation>
    <scope>NUCLEOTIDE SEQUENCE [LARGE SCALE GENOMIC DNA]</scope>
    <source>
        <strain evidence="8 9">DD1</strain>
    </source>
</reference>
<dbReference type="InterPro" id="IPR007627">
    <property type="entry name" value="RNA_pol_sigma70_r2"/>
</dbReference>
<comment type="subunit">
    <text evidence="6">Interacts with RsgI.</text>
</comment>
<dbReference type="SUPFAM" id="SSF88946">
    <property type="entry name" value="Sigma2 domain of RNA polymerase sigma factors"/>
    <property type="match status" value="1"/>
</dbReference>
<dbReference type="PIRSF" id="PIRSF038953">
    <property type="entry name" value="SigI"/>
    <property type="match status" value="1"/>
</dbReference>
<feature type="DNA-binding region" description="H-T-H motif" evidence="6">
    <location>
        <begin position="199"/>
        <end position="218"/>
    </location>
</feature>
<keyword evidence="3 6" id="KW-0731">Sigma factor</keyword>
<protein>
    <recommendedName>
        <fullName evidence="6">RNA polymerase sigma factor SigI</fullName>
    </recommendedName>
</protein>
<comment type="activity regulation">
    <text evidence="6">Negatively regulated by the anti-sigma-I factor RsgI.</text>
</comment>
<accession>A0A317KTF8</accession>
<dbReference type="OrthoDB" id="3190733at2"/>
<evidence type="ECO:0000256" key="5">
    <source>
        <dbReference type="ARBA" id="ARBA00023163"/>
    </source>
</evidence>
<evidence type="ECO:0000256" key="6">
    <source>
        <dbReference type="HAMAP-Rule" id="MF_02064"/>
    </source>
</evidence>
<feature type="domain" description="RNA polymerase sigma-70 region 2" evidence="7">
    <location>
        <begin position="31"/>
        <end position="101"/>
    </location>
</feature>
<keyword evidence="1 6" id="KW-0963">Cytoplasm</keyword>
<comment type="function">
    <text evidence="6">Sigma factors are initiation factors that promote the attachment of RNA polymerase to specific initiation sites and are then released.</text>
</comment>
<evidence type="ECO:0000259" key="7">
    <source>
        <dbReference type="Pfam" id="PF04542"/>
    </source>
</evidence>
<comment type="similarity">
    <text evidence="6">Belongs to the sigma-70 factor family. SigI subfamily.</text>
</comment>
<sequence length="243" mass="28705">MLENQLANEITLEDQIEMIQRGDEQLKNDIIKAYQPFIAKCVSEVCKRYIEQSSDDEFSIGMIAFHDAMNMYSREKGTSFLAFSQVIIKRKVIDYIRKEKRQYIVPSLENMEETEFNQTPQEIKEATRIHQLKMDAWNRQQEILELTRQLKAYKITFQELTLISPKHQDARESAMFAANILAKKEALREYVLTKKRVPIKKLLKEVPVSKKTLERNRKYILTIFIILTGDFVYLREYLEGVDP</sequence>
<name>A0A317KTF8_9BACI</name>
<keyword evidence="6" id="KW-0346">Stress response</keyword>
<dbReference type="GO" id="GO:0005737">
    <property type="term" value="C:cytoplasm"/>
    <property type="evidence" value="ECO:0007669"/>
    <property type="project" value="UniProtKB-SubCell"/>
</dbReference>
<dbReference type="PANTHER" id="PTHR30385:SF6">
    <property type="entry name" value="RNA POLYMERASE SIGMA FACTOR SIGI"/>
    <property type="match status" value="1"/>
</dbReference>